<protein>
    <submittedName>
        <fullName evidence="2">Uncharacterized protein</fullName>
    </submittedName>
</protein>
<feature type="region of interest" description="Disordered" evidence="1">
    <location>
        <begin position="152"/>
        <end position="185"/>
    </location>
</feature>
<keyword evidence="3" id="KW-1185">Reference proteome</keyword>
<accession>A0A8K0KPL5</accession>
<comment type="caution">
    <text evidence="2">The sequence shown here is derived from an EMBL/GenBank/DDBJ whole genome shotgun (WGS) entry which is preliminary data.</text>
</comment>
<dbReference type="Proteomes" id="UP000792457">
    <property type="component" value="Unassembled WGS sequence"/>
</dbReference>
<reference evidence="2" key="2">
    <citation type="submission" date="2017-10" db="EMBL/GenBank/DDBJ databases">
        <title>Ladona fulva Genome sequencing and assembly.</title>
        <authorList>
            <person name="Murali S."/>
            <person name="Richards S."/>
            <person name="Bandaranaike D."/>
            <person name="Bellair M."/>
            <person name="Blankenburg K."/>
            <person name="Chao H."/>
            <person name="Dinh H."/>
            <person name="Doddapaneni H."/>
            <person name="Dugan-Rocha S."/>
            <person name="Elkadiri S."/>
            <person name="Gnanaolivu R."/>
            <person name="Hernandez B."/>
            <person name="Skinner E."/>
            <person name="Javaid M."/>
            <person name="Lee S."/>
            <person name="Li M."/>
            <person name="Ming W."/>
            <person name="Munidasa M."/>
            <person name="Muniz J."/>
            <person name="Nguyen L."/>
            <person name="Hughes D."/>
            <person name="Osuji N."/>
            <person name="Pu L.-L."/>
            <person name="Puazo M."/>
            <person name="Qu C."/>
            <person name="Quiroz J."/>
            <person name="Raj R."/>
            <person name="Weissenberger G."/>
            <person name="Xin Y."/>
            <person name="Zou X."/>
            <person name="Han Y."/>
            <person name="Worley K."/>
            <person name="Muzny D."/>
            <person name="Gibbs R."/>
        </authorList>
    </citation>
    <scope>NUCLEOTIDE SEQUENCE</scope>
    <source>
        <strain evidence="2">Sampled in the wild</strain>
    </source>
</reference>
<evidence type="ECO:0000256" key="1">
    <source>
        <dbReference type="SAM" id="MobiDB-lite"/>
    </source>
</evidence>
<dbReference type="AlphaFoldDB" id="A0A8K0KPL5"/>
<dbReference type="EMBL" id="KZ309469">
    <property type="protein sequence ID" value="KAG8238922.1"/>
    <property type="molecule type" value="Genomic_DNA"/>
</dbReference>
<feature type="compositionally biased region" description="Polar residues" evidence="1">
    <location>
        <begin position="171"/>
        <end position="185"/>
    </location>
</feature>
<proteinExistence type="predicted"/>
<organism evidence="2 3">
    <name type="scientific">Ladona fulva</name>
    <name type="common">Scarce chaser dragonfly</name>
    <name type="synonym">Libellula fulva</name>
    <dbReference type="NCBI Taxonomy" id="123851"/>
    <lineage>
        <taxon>Eukaryota</taxon>
        <taxon>Metazoa</taxon>
        <taxon>Ecdysozoa</taxon>
        <taxon>Arthropoda</taxon>
        <taxon>Hexapoda</taxon>
        <taxon>Insecta</taxon>
        <taxon>Pterygota</taxon>
        <taxon>Palaeoptera</taxon>
        <taxon>Odonata</taxon>
        <taxon>Epiprocta</taxon>
        <taxon>Anisoptera</taxon>
        <taxon>Libelluloidea</taxon>
        <taxon>Libellulidae</taxon>
        <taxon>Ladona</taxon>
    </lineage>
</organism>
<gene>
    <name evidence="2" type="ORF">J437_LFUL000759</name>
</gene>
<reference evidence="2" key="1">
    <citation type="submission" date="2013-04" db="EMBL/GenBank/DDBJ databases">
        <authorList>
            <person name="Qu J."/>
            <person name="Murali S.C."/>
            <person name="Bandaranaike D."/>
            <person name="Bellair M."/>
            <person name="Blankenburg K."/>
            <person name="Chao H."/>
            <person name="Dinh H."/>
            <person name="Doddapaneni H."/>
            <person name="Downs B."/>
            <person name="Dugan-Rocha S."/>
            <person name="Elkadiri S."/>
            <person name="Gnanaolivu R.D."/>
            <person name="Hernandez B."/>
            <person name="Javaid M."/>
            <person name="Jayaseelan J.C."/>
            <person name="Lee S."/>
            <person name="Li M."/>
            <person name="Ming W."/>
            <person name="Munidasa M."/>
            <person name="Muniz J."/>
            <person name="Nguyen L."/>
            <person name="Ongeri F."/>
            <person name="Osuji N."/>
            <person name="Pu L.-L."/>
            <person name="Puazo M."/>
            <person name="Qu C."/>
            <person name="Quiroz J."/>
            <person name="Raj R."/>
            <person name="Weissenberger G."/>
            <person name="Xin Y."/>
            <person name="Zou X."/>
            <person name="Han Y."/>
            <person name="Richards S."/>
            <person name="Worley K."/>
            <person name="Muzny D."/>
            <person name="Gibbs R."/>
        </authorList>
    </citation>
    <scope>NUCLEOTIDE SEQUENCE</scope>
    <source>
        <strain evidence="2">Sampled in the wild</strain>
    </source>
</reference>
<sequence length="185" mass="18588">MPPPPMLGPHRPLVPGFPPVGLAQPMAAGQPVNISQNVGMMPTVHPMTQQMGIPPQPVITSQPMSMMGPPLAPPLAMAPPMSHPMATVAPIGITPQAVSIAQTQPPPTPPLSLDTTITAITAPGTTASIQNGAAILGQSIMSTAPLVPAAPPTNIAQAVPPAVPAPPSLEGTPQRSNSVASLESP</sequence>
<name>A0A8K0KPL5_LADFU</name>
<evidence type="ECO:0000313" key="3">
    <source>
        <dbReference type="Proteomes" id="UP000792457"/>
    </source>
</evidence>
<evidence type="ECO:0000313" key="2">
    <source>
        <dbReference type="EMBL" id="KAG8238922.1"/>
    </source>
</evidence>